<dbReference type="PANTHER" id="PTHR36124:SF1">
    <property type="entry name" value="ER-BOUND OXYGENASE MPAB_MPAB'_RUBBER OXYGENASE CATALYTIC DOMAIN-CONTAINING PROTEIN"/>
    <property type="match status" value="1"/>
</dbReference>
<protein>
    <submittedName>
        <fullName evidence="1">Uncharacterized protein</fullName>
    </submittedName>
</protein>
<name>A0A162HZX4_METRR</name>
<accession>A0A162HZX4</accession>
<gene>
    <name evidence="1" type="ORF">NOR_00895</name>
</gene>
<dbReference type="PANTHER" id="PTHR36124">
    <property type="match status" value="1"/>
</dbReference>
<organism evidence="1 2">
    <name type="scientific">Metarhizium rileyi (strain RCEF 4871)</name>
    <name type="common">Nomuraea rileyi</name>
    <dbReference type="NCBI Taxonomy" id="1649241"/>
    <lineage>
        <taxon>Eukaryota</taxon>
        <taxon>Fungi</taxon>
        <taxon>Dikarya</taxon>
        <taxon>Ascomycota</taxon>
        <taxon>Pezizomycotina</taxon>
        <taxon>Sordariomycetes</taxon>
        <taxon>Hypocreomycetidae</taxon>
        <taxon>Hypocreales</taxon>
        <taxon>Clavicipitaceae</taxon>
        <taxon>Metarhizium</taxon>
    </lineage>
</organism>
<dbReference type="Proteomes" id="UP000243498">
    <property type="component" value="Unassembled WGS sequence"/>
</dbReference>
<sequence length="415" mass="48217">MASNLTIPSSQHHGGQQEPLSVCPWGQVSLIAIIFYITLCSYCRFQRINKLCRQYPYPDRASLARMTNEHAQIIVHNLSSYEFPYFYDLSQRYALFRVGRDHPRLPPPYPIEYEDTEIIFVCLANFAPTSPILHKAIARMNYLHAQYIKSGRILNEDLLYVLYTAMSEPERFMRLYEWRPLFEMELAAIATVWKYVGDLMEINYEAELGKNQWRDAIEFLDDVSTWASKYEEKYMRPTDEVERLGAALMDLLLSAYPKALRPLGYQIVMVLLGARMRHAFRFPEPGIAVSALTYTLLLGRRLFLRYLSLPRFSRAVFVTEPDPKTGRMRHPHYLKEPWYTPATVWWRWGPTAWATWATGGIVPGDNAEMQPEGFLWEDIGPRNKMGRGVEEMAKMEEHVRQRATGKCPFAISSTS</sequence>
<dbReference type="EMBL" id="AZHC01000002">
    <property type="protein sequence ID" value="OAA50445.1"/>
    <property type="molecule type" value="Genomic_DNA"/>
</dbReference>
<dbReference type="OrthoDB" id="545169at2759"/>
<dbReference type="AlphaFoldDB" id="A0A162HZX4"/>
<reference evidence="1 2" key="1">
    <citation type="journal article" date="2016" name="Genome Biol. Evol.">
        <title>Divergent and convergent evolution of fungal pathogenicity.</title>
        <authorList>
            <person name="Shang Y."/>
            <person name="Xiao G."/>
            <person name="Zheng P."/>
            <person name="Cen K."/>
            <person name="Zhan S."/>
            <person name="Wang C."/>
        </authorList>
    </citation>
    <scope>NUCLEOTIDE SEQUENCE [LARGE SCALE GENOMIC DNA]</scope>
    <source>
        <strain evidence="1 2">RCEF 4871</strain>
    </source>
</reference>
<evidence type="ECO:0000313" key="2">
    <source>
        <dbReference type="Proteomes" id="UP000243498"/>
    </source>
</evidence>
<keyword evidence="2" id="KW-1185">Reference proteome</keyword>
<dbReference type="GO" id="GO:0016491">
    <property type="term" value="F:oxidoreductase activity"/>
    <property type="evidence" value="ECO:0007669"/>
    <property type="project" value="InterPro"/>
</dbReference>
<evidence type="ECO:0000313" key="1">
    <source>
        <dbReference type="EMBL" id="OAA50445.1"/>
    </source>
</evidence>
<dbReference type="STRING" id="1081105.A0A162HZX4"/>
<dbReference type="OMA" id="TIMQTEF"/>
<proteinExistence type="predicted"/>
<comment type="caution">
    <text evidence="1">The sequence shown here is derived from an EMBL/GenBank/DDBJ whole genome shotgun (WGS) entry which is preliminary data.</text>
</comment>
<dbReference type="InterPro" id="IPR046366">
    <property type="entry name" value="MPAB"/>
</dbReference>